<evidence type="ECO:0000313" key="11">
    <source>
        <dbReference type="EMBL" id="KAJ5438106.1"/>
    </source>
</evidence>
<proteinExistence type="inferred from homology"/>
<comment type="function">
    <text evidence="1">Involved in pre-mRNA splicing.</text>
</comment>
<evidence type="ECO:0000313" key="12">
    <source>
        <dbReference type="Proteomes" id="UP001213681"/>
    </source>
</evidence>
<comment type="subcellular location">
    <subcellularLocation>
        <location evidence="2">Nucleus</location>
    </subcellularLocation>
</comment>
<name>A0AAD6BWC3_9EURO</name>
<evidence type="ECO:0000256" key="6">
    <source>
        <dbReference type="ARBA" id="ARBA00023015"/>
    </source>
</evidence>
<dbReference type="PANTHER" id="PTHR12718">
    <property type="entry name" value="CELL CYCLE CONTROL PROTEIN CWF15"/>
    <property type="match status" value="1"/>
</dbReference>
<comment type="similarity">
    <text evidence="3">Belongs to the Mediator complex subunit 22 family.</text>
</comment>
<keyword evidence="9" id="KW-0539">Nucleus</keyword>
<feature type="compositionally biased region" description="Polar residues" evidence="10">
    <location>
        <begin position="254"/>
        <end position="279"/>
    </location>
</feature>
<dbReference type="GeneID" id="81602729"/>
<dbReference type="Pfam" id="PF04889">
    <property type="entry name" value="Cwf_Cwc_15"/>
    <property type="match status" value="1"/>
</dbReference>
<feature type="compositionally biased region" description="Basic and acidic residues" evidence="10">
    <location>
        <begin position="140"/>
        <end position="180"/>
    </location>
</feature>
<reference evidence="11" key="1">
    <citation type="submission" date="2022-12" db="EMBL/GenBank/DDBJ databases">
        <authorList>
            <person name="Petersen C."/>
        </authorList>
    </citation>
    <scope>NUCLEOTIDE SEQUENCE</scope>
    <source>
        <strain evidence="11">IBT 16125</strain>
    </source>
</reference>
<comment type="caution">
    <text evidence="11">The sequence shown here is derived from an EMBL/GenBank/DDBJ whole genome shotgun (WGS) entry which is preliminary data.</text>
</comment>
<evidence type="ECO:0000256" key="10">
    <source>
        <dbReference type="SAM" id="MobiDB-lite"/>
    </source>
</evidence>
<dbReference type="GO" id="GO:0003723">
    <property type="term" value="F:RNA binding"/>
    <property type="evidence" value="ECO:0007669"/>
    <property type="project" value="TreeGrafter"/>
</dbReference>
<dbReference type="Pfam" id="PF06179">
    <property type="entry name" value="Med22"/>
    <property type="match status" value="1"/>
</dbReference>
<protein>
    <submittedName>
        <fullName evidence="11">Uncharacterized protein</fullName>
    </submittedName>
</protein>
<organism evidence="11 12">
    <name type="scientific">Penicillium daleae</name>
    <dbReference type="NCBI Taxonomy" id="63821"/>
    <lineage>
        <taxon>Eukaryota</taxon>
        <taxon>Fungi</taxon>
        <taxon>Dikarya</taxon>
        <taxon>Ascomycota</taxon>
        <taxon>Pezizomycotina</taxon>
        <taxon>Eurotiomycetes</taxon>
        <taxon>Eurotiomycetidae</taxon>
        <taxon>Eurotiales</taxon>
        <taxon>Aspergillaceae</taxon>
        <taxon>Penicillium</taxon>
    </lineage>
</organism>
<dbReference type="RefSeq" id="XP_056761335.1">
    <property type="nucleotide sequence ID" value="XM_056912486.1"/>
</dbReference>
<gene>
    <name evidence="11" type="ORF">N7458_009104</name>
</gene>
<evidence type="ECO:0000256" key="7">
    <source>
        <dbReference type="ARBA" id="ARBA00023163"/>
    </source>
</evidence>
<dbReference type="AlphaFoldDB" id="A0AAD6BWC3"/>
<feature type="region of interest" description="Disordered" evidence="10">
    <location>
        <begin position="245"/>
        <end position="294"/>
    </location>
</feature>
<keyword evidence="8" id="KW-0508">mRNA splicing</keyword>
<feature type="region of interest" description="Disordered" evidence="10">
    <location>
        <begin position="63"/>
        <end position="194"/>
    </location>
</feature>
<evidence type="ECO:0000256" key="1">
    <source>
        <dbReference type="ARBA" id="ARBA00003777"/>
    </source>
</evidence>
<dbReference type="EMBL" id="JAPVEA010000008">
    <property type="protein sequence ID" value="KAJ5438106.1"/>
    <property type="molecule type" value="Genomic_DNA"/>
</dbReference>
<dbReference type="GO" id="GO:0016592">
    <property type="term" value="C:mediator complex"/>
    <property type="evidence" value="ECO:0007669"/>
    <property type="project" value="InterPro"/>
</dbReference>
<evidence type="ECO:0000256" key="3">
    <source>
        <dbReference type="ARBA" id="ARBA00005942"/>
    </source>
</evidence>
<dbReference type="Proteomes" id="UP001213681">
    <property type="component" value="Unassembled WGS sequence"/>
</dbReference>
<evidence type="ECO:0000256" key="8">
    <source>
        <dbReference type="ARBA" id="ARBA00023187"/>
    </source>
</evidence>
<evidence type="ECO:0000256" key="9">
    <source>
        <dbReference type="ARBA" id="ARBA00023242"/>
    </source>
</evidence>
<dbReference type="PANTHER" id="PTHR12718:SF2">
    <property type="entry name" value="SPLICEOSOME-ASSOCIATED PROTEIN CWC15 HOMOLOG"/>
    <property type="match status" value="1"/>
</dbReference>
<comment type="similarity">
    <text evidence="4">Belongs to the CWC15 family.</text>
</comment>
<reference evidence="11" key="2">
    <citation type="journal article" date="2023" name="IMA Fungus">
        <title>Comparative genomic study of the Penicillium genus elucidates a diverse pangenome and 15 lateral gene transfer events.</title>
        <authorList>
            <person name="Petersen C."/>
            <person name="Sorensen T."/>
            <person name="Nielsen M.R."/>
            <person name="Sondergaard T.E."/>
            <person name="Sorensen J.L."/>
            <person name="Fitzpatrick D.A."/>
            <person name="Frisvad J.C."/>
            <person name="Nielsen K.L."/>
        </authorList>
    </citation>
    <scope>NUCLEOTIDE SEQUENCE</scope>
    <source>
        <strain evidence="11">IBT 16125</strain>
    </source>
</reference>
<evidence type="ECO:0000256" key="5">
    <source>
        <dbReference type="ARBA" id="ARBA00022664"/>
    </source>
</evidence>
<sequence>MTTAHRPTFDPAQGKEALRGPAYHQRLLPAHTLLKVRQPGQGGDADKEVRDLRAELLKAEAAHFAKKNGVPVEEPAAAESSTPKRQLEAAPAADAEAEEDPEAKRRRILEETRDIDADSDGSEEDSSEEEDSDDEDEAAELMRELEKIKKERQAQKEKEEQERATQEQEQRERRWDDDVVFKNQSRGTEKKEGKEFVNLPSGLAAFGLPQEIHAALVSHDPLSQTAATSPCFLFTSSLTTSPPFIASHHRSPTAHVSPNSARSNESSTFNLSQQTSTTDWDIPSRSPTPEDLLTKKMGKDQPYKQMHPWLIQALLSERVNHDISELLQRFENILATANTDNTSHTATAVEANQMEVETDGMIRAAEDILGLTRSLKEAWLFGNLDTLGENEQDVLRRKKLEGDVQAVQKAVEDGALLKLCPEEKKKES</sequence>
<keyword evidence="7" id="KW-0804">Transcription</keyword>
<dbReference type="Gene3D" id="6.10.280.160">
    <property type="entry name" value="Mediator of RNA polymerase II transcription subunit 22"/>
    <property type="match status" value="1"/>
</dbReference>
<keyword evidence="12" id="KW-1185">Reference proteome</keyword>
<dbReference type="GO" id="GO:0006357">
    <property type="term" value="P:regulation of transcription by RNA polymerase II"/>
    <property type="evidence" value="ECO:0007669"/>
    <property type="project" value="InterPro"/>
</dbReference>
<keyword evidence="5" id="KW-0507">mRNA processing</keyword>
<dbReference type="GO" id="GO:0003712">
    <property type="term" value="F:transcription coregulator activity"/>
    <property type="evidence" value="ECO:0007669"/>
    <property type="project" value="InterPro"/>
</dbReference>
<evidence type="ECO:0000256" key="2">
    <source>
        <dbReference type="ARBA" id="ARBA00004123"/>
    </source>
</evidence>
<evidence type="ECO:0000256" key="4">
    <source>
        <dbReference type="ARBA" id="ARBA00006644"/>
    </source>
</evidence>
<dbReference type="InterPro" id="IPR006973">
    <property type="entry name" value="Cwf_Cwc_15"/>
</dbReference>
<accession>A0AAD6BWC3</accession>
<feature type="compositionally biased region" description="Acidic residues" evidence="10">
    <location>
        <begin position="117"/>
        <end position="139"/>
    </location>
</feature>
<feature type="region of interest" description="Disordered" evidence="10">
    <location>
        <begin position="1"/>
        <end position="20"/>
    </location>
</feature>
<keyword evidence="6" id="KW-0805">Transcription regulation</keyword>
<dbReference type="InterPro" id="IPR009332">
    <property type="entry name" value="Med22"/>
</dbReference>
<dbReference type="GO" id="GO:0071013">
    <property type="term" value="C:catalytic step 2 spliceosome"/>
    <property type="evidence" value="ECO:0007669"/>
    <property type="project" value="TreeGrafter"/>
</dbReference>
<dbReference type="GO" id="GO:0045292">
    <property type="term" value="P:mRNA cis splicing, via spliceosome"/>
    <property type="evidence" value="ECO:0007669"/>
    <property type="project" value="TreeGrafter"/>
</dbReference>